<proteinExistence type="predicted"/>
<dbReference type="Proteomes" id="UP000074119">
    <property type="component" value="Chromosome"/>
</dbReference>
<dbReference type="KEGG" id="zal:AZF00_01650"/>
<dbReference type="PANTHER" id="PTHR39456:SF1">
    <property type="entry name" value="METAL-DEPENDENT HYDROLASE"/>
    <property type="match status" value="1"/>
</dbReference>
<protein>
    <recommendedName>
        <fullName evidence="3">Metal-dependent hydrolase</fullName>
    </recommendedName>
</protein>
<dbReference type="InterPro" id="IPR016516">
    <property type="entry name" value="UCP07580"/>
</dbReference>
<dbReference type="STRING" id="1470434.AZF00_01650"/>
<gene>
    <name evidence="1" type="ORF">AZF00_01650</name>
</gene>
<accession>A0A127M1J6</accession>
<dbReference type="Pfam" id="PF10118">
    <property type="entry name" value="Metal_hydrol"/>
    <property type="match status" value="1"/>
</dbReference>
<sequence>MYIINTSRHDDIKLVGAHMNIKPEARKIEVDFSDARIDWIPNDPELAQFWNAVSIGLPLLEGYLIRALAKAKKMLPENSEALFADCELFCQQEANHSKTHMKYNDMVRATGFYPEMDKYTDRLKADYERFDKNYGLRHAMLYAEGFETAGPIFAAYFLVQANKRLKDQNVDLITLSLWRWHLSEEFEHRSCAFNVVEALYGTYWGRLGGIIKATSHLIGFAVPLSEYMLKKDIEAGRVDAGFKGFIRKFKSYSGMFFFITPRLLRAFSPWYNPKNLKEPKGCEAVLKVASETLNLNEMAVRARQTV</sequence>
<organism evidence="1 2">
    <name type="scientific">Zhongshania aliphaticivorans</name>
    <dbReference type="NCBI Taxonomy" id="1470434"/>
    <lineage>
        <taxon>Bacteria</taxon>
        <taxon>Pseudomonadati</taxon>
        <taxon>Pseudomonadota</taxon>
        <taxon>Gammaproteobacteria</taxon>
        <taxon>Cellvibrionales</taxon>
        <taxon>Spongiibacteraceae</taxon>
        <taxon>Zhongshania</taxon>
    </lineage>
</organism>
<evidence type="ECO:0008006" key="3">
    <source>
        <dbReference type="Google" id="ProtNLM"/>
    </source>
</evidence>
<evidence type="ECO:0000313" key="2">
    <source>
        <dbReference type="Proteomes" id="UP000074119"/>
    </source>
</evidence>
<evidence type="ECO:0000313" key="1">
    <source>
        <dbReference type="EMBL" id="AMO67087.1"/>
    </source>
</evidence>
<dbReference type="PANTHER" id="PTHR39456">
    <property type="entry name" value="METAL-DEPENDENT HYDROLASE"/>
    <property type="match status" value="1"/>
</dbReference>
<dbReference type="EMBL" id="CP014544">
    <property type="protein sequence ID" value="AMO67087.1"/>
    <property type="molecule type" value="Genomic_DNA"/>
</dbReference>
<dbReference type="AlphaFoldDB" id="A0A127M1J6"/>
<reference evidence="1 2" key="1">
    <citation type="submission" date="2015-12" db="EMBL/GenBank/DDBJ databases">
        <authorList>
            <person name="Shamseldin A."/>
            <person name="Moawad H."/>
            <person name="Abd El-Rahim W.M."/>
            <person name="Sadowsky M.J."/>
        </authorList>
    </citation>
    <scope>NUCLEOTIDE SEQUENCE [LARGE SCALE GENOMIC DNA]</scope>
    <source>
        <strain evidence="1 2">SM2</strain>
    </source>
</reference>
<name>A0A127M1J6_9GAMM</name>